<dbReference type="InterPro" id="IPR002504">
    <property type="entry name" value="NADK"/>
</dbReference>
<reference evidence="9" key="1">
    <citation type="journal article" date="2019" name="Nat. Commun.">
        <title>Expansion of phycobilisome linker gene families in mesophilic red algae.</title>
        <authorList>
            <person name="Lee J."/>
            <person name="Kim D."/>
            <person name="Bhattacharya D."/>
            <person name="Yoon H.S."/>
        </authorList>
    </citation>
    <scope>NUCLEOTIDE SEQUENCE [LARGE SCALE GENOMIC DNA]</scope>
    <source>
        <strain evidence="9">CCMP 1328</strain>
    </source>
</reference>
<keyword evidence="5" id="KW-0067">ATP-binding</keyword>
<dbReference type="Gene3D" id="2.60.200.30">
    <property type="entry name" value="Probable inorganic polyphosphate/atp-NAD kinase, domain 2"/>
    <property type="match status" value="1"/>
</dbReference>
<name>A0A5J4YRS3_PORPP</name>
<dbReference type="GO" id="GO:0003951">
    <property type="term" value="F:NAD+ kinase activity"/>
    <property type="evidence" value="ECO:0007669"/>
    <property type="project" value="InterPro"/>
</dbReference>
<comment type="caution">
    <text evidence="8">The sequence shown here is derived from an EMBL/GenBank/DDBJ whole genome shotgun (WGS) entry which is preliminary data.</text>
</comment>
<dbReference type="OrthoDB" id="24581at2759"/>
<dbReference type="InterPro" id="IPR017437">
    <property type="entry name" value="ATP-NAD_kinase_PpnK-typ_C"/>
</dbReference>
<dbReference type="Pfam" id="PF20143">
    <property type="entry name" value="NAD_kinase_C"/>
    <property type="match status" value="1"/>
</dbReference>
<evidence type="ECO:0000256" key="6">
    <source>
        <dbReference type="ARBA" id="ARBA00022857"/>
    </source>
</evidence>
<dbReference type="SUPFAM" id="SSF111331">
    <property type="entry name" value="NAD kinase/diacylglycerol kinase-like"/>
    <property type="match status" value="1"/>
</dbReference>
<keyword evidence="6" id="KW-0521">NADP</keyword>
<organism evidence="8 9">
    <name type="scientific">Porphyridium purpureum</name>
    <name type="common">Red alga</name>
    <name type="synonym">Porphyridium cruentum</name>
    <dbReference type="NCBI Taxonomy" id="35688"/>
    <lineage>
        <taxon>Eukaryota</taxon>
        <taxon>Rhodophyta</taxon>
        <taxon>Bangiophyceae</taxon>
        <taxon>Porphyridiales</taxon>
        <taxon>Porphyridiaceae</taxon>
        <taxon>Porphyridium</taxon>
    </lineage>
</organism>
<evidence type="ECO:0000256" key="3">
    <source>
        <dbReference type="ARBA" id="ARBA00022741"/>
    </source>
</evidence>
<sequence length="441" mass="48464">MCASQLLLRRCARAPSVLRLKDGARAASLRRSARSEGKARTCHEAFATAAGASGRMSSSAVWQQDQVDHPRVLTYYGREMAVLDAASDGEVALRYLHRPERVLLIRSHASEAAIALAPRVVKFLSSELGLLVYSDEGCVEQVRESGALDCRDQILPFDARIRPEIDLVVCLGGDGLLLHICSQMFGAGFLPPIASFNLGSMGFMNPFDHTQVFDVLRRIVTRSNDKHPATVRSRLSLSISRKGADGHFHVEQTQVLNDIVLERGNDPGLSNLDAYCDGVLLTRVQADGCVISTTTGSTAYSLSCNGSMVHPMVKAILFTPICPHSLSFRPIILPDTCALIVKPADNARRGAQVRVDGRSIGPLDKQESLLISKSAWPVVVFARRSTSEDWFASVRKCLHWNEMMLEMPFEVDSMDTVQAHDRSTLQTLPGVSHLHREDYLS</sequence>
<proteinExistence type="inferred from homology"/>
<protein>
    <submittedName>
        <fullName evidence="8">NAD(H) kinase 1</fullName>
    </submittedName>
</protein>
<dbReference type="GO" id="GO:0005524">
    <property type="term" value="F:ATP binding"/>
    <property type="evidence" value="ECO:0007669"/>
    <property type="project" value="UniProtKB-KW"/>
</dbReference>
<dbReference type="OMA" id="ESREPQM"/>
<keyword evidence="3" id="KW-0547">Nucleotide-binding</keyword>
<keyword evidence="2" id="KW-0808">Transferase</keyword>
<dbReference type="Proteomes" id="UP000324585">
    <property type="component" value="Unassembled WGS sequence"/>
</dbReference>
<dbReference type="FunFam" id="2.60.200.30:FF:000009">
    <property type="entry name" value="Poly(P)/ATP NAD kinase"/>
    <property type="match status" value="1"/>
</dbReference>
<dbReference type="Gene3D" id="3.40.50.10330">
    <property type="entry name" value="Probable inorganic polyphosphate/atp-NAD kinase, domain 1"/>
    <property type="match status" value="1"/>
</dbReference>
<dbReference type="GO" id="GO:0006741">
    <property type="term" value="P:NADP+ biosynthetic process"/>
    <property type="evidence" value="ECO:0007669"/>
    <property type="project" value="InterPro"/>
</dbReference>
<dbReference type="Pfam" id="PF01513">
    <property type="entry name" value="NAD_kinase"/>
    <property type="match status" value="1"/>
</dbReference>
<evidence type="ECO:0000256" key="1">
    <source>
        <dbReference type="ARBA" id="ARBA00010995"/>
    </source>
</evidence>
<evidence type="ECO:0000256" key="2">
    <source>
        <dbReference type="ARBA" id="ARBA00022679"/>
    </source>
</evidence>
<dbReference type="AlphaFoldDB" id="A0A5J4YRS3"/>
<dbReference type="InterPro" id="IPR017438">
    <property type="entry name" value="ATP-NAD_kinase_N"/>
</dbReference>
<evidence type="ECO:0000256" key="7">
    <source>
        <dbReference type="ARBA" id="ARBA00023027"/>
    </source>
</evidence>
<keyword evidence="4 8" id="KW-0418">Kinase</keyword>
<gene>
    <name evidence="8" type="ORF">FVE85_4727</name>
</gene>
<dbReference type="PANTHER" id="PTHR20275">
    <property type="entry name" value="NAD KINASE"/>
    <property type="match status" value="1"/>
</dbReference>
<dbReference type="HAMAP" id="MF_00361">
    <property type="entry name" value="NAD_kinase"/>
    <property type="match status" value="1"/>
</dbReference>
<dbReference type="GO" id="GO:0019674">
    <property type="term" value="P:NAD+ metabolic process"/>
    <property type="evidence" value="ECO:0007669"/>
    <property type="project" value="InterPro"/>
</dbReference>
<keyword evidence="7" id="KW-0520">NAD</keyword>
<evidence type="ECO:0000256" key="4">
    <source>
        <dbReference type="ARBA" id="ARBA00022777"/>
    </source>
</evidence>
<dbReference type="EMBL" id="VRMN01000006">
    <property type="protein sequence ID" value="KAA8493590.1"/>
    <property type="molecule type" value="Genomic_DNA"/>
</dbReference>
<dbReference type="InterPro" id="IPR016064">
    <property type="entry name" value="NAD/diacylglycerol_kinase_sf"/>
</dbReference>
<accession>A0A5J4YRS3</accession>
<dbReference type="PANTHER" id="PTHR20275:SF0">
    <property type="entry name" value="NAD KINASE"/>
    <property type="match status" value="1"/>
</dbReference>
<evidence type="ECO:0000256" key="5">
    <source>
        <dbReference type="ARBA" id="ARBA00022840"/>
    </source>
</evidence>
<comment type="similarity">
    <text evidence="1">Belongs to the NAD kinase family.</text>
</comment>
<evidence type="ECO:0000313" key="8">
    <source>
        <dbReference type="EMBL" id="KAA8493590.1"/>
    </source>
</evidence>
<evidence type="ECO:0000313" key="9">
    <source>
        <dbReference type="Proteomes" id="UP000324585"/>
    </source>
</evidence>
<keyword evidence="9" id="KW-1185">Reference proteome</keyword>